<proteinExistence type="predicted"/>
<dbReference type="Proteomes" id="UP000714420">
    <property type="component" value="Unassembled WGS sequence"/>
</dbReference>
<protein>
    <submittedName>
        <fullName evidence="2">Uncharacterized protein</fullName>
    </submittedName>
</protein>
<keyword evidence="1" id="KW-0732">Signal</keyword>
<evidence type="ECO:0000256" key="1">
    <source>
        <dbReference type="SAM" id="SignalP"/>
    </source>
</evidence>
<dbReference type="EMBL" id="JABKKF010000011">
    <property type="protein sequence ID" value="NPD92836.1"/>
    <property type="molecule type" value="Genomic_DNA"/>
</dbReference>
<dbReference type="RefSeq" id="WP_172276377.1">
    <property type="nucleotide sequence ID" value="NZ_CASHBK010000011.1"/>
</dbReference>
<reference evidence="2 3" key="1">
    <citation type="submission" date="2020-05" db="EMBL/GenBank/DDBJ databases">
        <title>Distinct polysaccharide utilization as determinants for interspecies competition between intestinal Prevotella spp.</title>
        <authorList>
            <person name="Galvez E.J.C."/>
            <person name="Iljazovic A."/>
            <person name="Strowig T."/>
        </authorList>
    </citation>
    <scope>NUCLEOTIDE SEQUENCE [LARGE SCALE GENOMIC DNA]</scope>
    <source>
        <strain evidence="2 3">PMUR</strain>
    </source>
</reference>
<accession>A0ABX2ANM5</accession>
<gene>
    <name evidence="2" type="ORF">HPS56_10870</name>
</gene>
<comment type="caution">
    <text evidence="2">The sequence shown here is derived from an EMBL/GenBank/DDBJ whole genome shotgun (WGS) entry which is preliminary data.</text>
</comment>
<feature type="signal peptide" evidence="1">
    <location>
        <begin position="1"/>
        <end position="23"/>
    </location>
</feature>
<keyword evidence="3" id="KW-1185">Reference proteome</keyword>
<organism evidence="2 3">
    <name type="scientific">Xylanibacter muris</name>
    <dbReference type="NCBI Taxonomy" id="2736290"/>
    <lineage>
        <taxon>Bacteria</taxon>
        <taxon>Pseudomonadati</taxon>
        <taxon>Bacteroidota</taxon>
        <taxon>Bacteroidia</taxon>
        <taxon>Bacteroidales</taxon>
        <taxon>Prevotellaceae</taxon>
        <taxon>Xylanibacter</taxon>
    </lineage>
</organism>
<sequence length="176" mass="20413">MKKSIYFLLFIAALILCNSHAMCNNTIDKEKSSVISGEYIDIINKADSIVWYLLDPMPEDTTILNNDKNWEILICSTDTLEERCNALKSTLTYPQSFVKNNMVKESAFLPDIAVCFYSKSDVVTFSYSFYCDVCRFKRDGKYQDADGELIRKAVIQMACENFPKDRYLRNLKRKEK</sequence>
<evidence type="ECO:0000313" key="3">
    <source>
        <dbReference type="Proteomes" id="UP000714420"/>
    </source>
</evidence>
<name>A0ABX2ANM5_9BACT</name>
<feature type="chain" id="PRO_5046796851" evidence="1">
    <location>
        <begin position="24"/>
        <end position="176"/>
    </location>
</feature>
<evidence type="ECO:0000313" key="2">
    <source>
        <dbReference type="EMBL" id="NPD92836.1"/>
    </source>
</evidence>